<evidence type="ECO:0000256" key="7">
    <source>
        <dbReference type="ARBA" id="ARBA00023125"/>
    </source>
</evidence>
<dbReference type="PANTHER" id="PTHR24393">
    <property type="entry name" value="ZINC FINGER PROTEIN"/>
    <property type="match status" value="1"/>
</dbReference>
<dbReference type="SUPFAM" id="SSF57667">
    <property type="entry name" value="beta-beta-alpha zinc fingers"/>
    <property type="match status" value="3"/>
</dbReference>
<dbReference type="FunFam" id="3.30.160.60:FF:000690">
    <property type="entry name" value="Zinc finger protein 354C"/>
    <property type="match status" value="2"/>
</dbReference>
<evidence type="ECO:0000259" key="11">
    <source>
        <dbReference type="PROSITE" id="PS50157"/>
    </source>
</evidence>
<evidence type="ECO:0000256" key="2">
    <source>
        <dbReference type="ARBA" id="ARBA00022723"/>
    </source>
</evidence>
<dbReference type="FunFam" id="3.30.160.60:FF:001450">
    <property type="entry name" value="zinc finger protein 774"/>
    <property type="match status" value="1"/>
</dbReference>
<dbReference type="Gene3D" id="3.30.160.60">
    <property type="entry name" value="Classic Zinc Finger"/>
    <property type="match status" value="5"/>
</dbReference>
<dbReference type="Pfam" id="PF00096">
    <property type="entry name" value="zf-C2H2"/>
    <property type="match status" value="3"/>
</dbReference>
<dbReference type="FunFam" id="3.30.160.60:FF:000630">
    <property type="entry name" value="Zinc finger protein 180"/>
    <property type="match status" value="1"/>
</dbReference>
<dbReference type="Ensembl" id="ENSECRT00000004082.1">
    <property type="protein sequence ID" value="ENSECRP00000004018.1"/>
    <property type="gene ID" value="ENSECRG00000002741.1"/>
</dbReference>
<organism evidence="12 13">
    <name type="scientific">Erpetoichthys calabaricus</name>
    <name type="common">Rope fish</name>
    <name type="synonym">Calamoichthys calabaricus</name>
    <dbReference type="NCBI Taxonomy" id="27687"/>
    <lineage>
        <taxon>Eukaryota</taxon>
        <taxon>Metazoa</taxon>
        <taxon>Chordata</taxon>
        <taxon>Craniata</taxon>
        <taxon>Vertebrata</taxon>
        <taxon>Euteleostomi</taxon>
        <taxon>Actinopterygii</taxon>
        <taxon>Polypteriformes</taxon>
        <taxon>Polypteridae</taxon>
        <taxon>Erpetoichthys</taxon>
    </lineage>
</organism>
<dbReference type="AlphaFoldDB" id="A0A8C4RM67"/>
<sequence>QGTFWFKNHQPPLLNFAAYSPALWHAVHIAVTSYFFLGISPSLDGGLSLPLFTQTSEAMRKITSGSGNGAADPLKGTSVPVVRLTKTDAIEKESCAVPKLYCLKCGKKFSSQSSLNKHARIHTGEKRFCCSECGKHFFSRWQLVIHTRFHTGEKPYGCFECNKRFTNRSSLQMHRIFHSGEKPHHCSQCDKRFATISHLRIHTRRHTGEKPYGCSECGKQFFGQGAYSFEQKREKVTVQDGCGLHFLFFYVHPFELTRR</sequence>
<dbReference type="GO" id="GO:0008270">
    <property type="term" value="F:zinc ion binding"/>
    <property type="evidence" value="ECO:0007669"/>
    <property type="project" value="UniProtKB-KW"/>
</dbReference>
<evidence type="ECO:0000256" key="5">
    <source>
        <dbReference type="ARBA" id="ARBA00022833"/>
    </source>
</evidence>
<dbReference type="InterPro" id="IPR013087">
    <property type="entry name" value="Znf_C2H2_type"/>
</dbReference>
<dbReference type="InterPro" id="IPR036236">
    <property type="entry name" value="Znf_C2H2_sf"/>
</dbReference>
<evidence type="ECO:0000313" key="13">
    <source>
        <dbReference type="Proteomes" id="UP000694620"/>
    </source>
</evidence>
<accession>A0A8C4RM67</accession>
<evidence type="ECO:0000256" key="4">
    <source>
        <dbReference type="ARBA" id="ARBA00022771"/>
    </source>
</evidence>
<keyword evidence="3" id="KW-0677">Repeat</keyword>
<evidence type="ECO:0000256" key="1">
    <source>
        <dbReference type="ARBA" id="ARBA00004123"/>
    </source>
</evidence>
<keyword evidence="13" id="KW-1185">Reference proteome</keyword>
<dbReference type="PROSITE" id="PS50157">
    <property type="entry name" value="ZINC_FINGER_C2H2_2"/>
    <property type="match status" value="4"/>
</dbReference>
<feature type="domain" description="C2H2-type" evidence="11">
    <location>
        <begin position="100"/>
        <end position="127"/>
    </location>
</feature>
<evidence type="ECO:0000313" key="12">
    <source>
        <dbReference type="Ensembl" id="ENSECRP00000004018.1"/>
    </source>
</evidence>
<evidence type="ECO:0000256" key="3">
    <source>
        <dbReference type="ARBA" id="ARBA00022737"/>
    </source>
</evidence>
<feature type="domain" description="C2H2-type" evidence="11">
    <location>
        <begin position="184"/>
        <end position="211"/>
    </location>
</feature>
<dbReference type="PANTHER" id="PTHR24393:SF158">
    <property type="entry name" value="C2H2-TYPE DOMAIN-CONTAINING PROTEIN"/>
    <property type="match status" value="1"/>
</dbReference>
<keyword evidence="5" id="KW-0862">Zinc</keyword>
<name>A0A8C4RM67_ERPCA</name>
<dbReference type="GO" id="GO:0000978">
    <property type="term" value="F:RNA polymerase II cis-regulatory region sequence-specific DNA binding"/>
    <property type="evidence" value="ECO:0007669"/>
    <property type="project" value="TreeGrafter"/>
</dbReference>
<dbReference type="PROSITE" id="PS00028">
    <property type="entry name" value="ZINC_FINGER_C2H2_1"/>
    <property type="match status" value="4"/>
</dbReference>
<reference evidence="12" key="3">
    <citation type="submission" date="2025-09" db="UniProtKB">
        <authorList>
            <consortium name="Ensembl"/>
        </authorList>
    </citation>
    <scope>IDENTIFICATION</scope>
</reference>
<feature type="domain" description="C2H2-type" evidence="11">
    <location>
        <begin position="128"/>
        <end position="155"/>
    </location>
</feature>
<keyword evidence="6" id="KW-0805">Transcription regulation</keyword>
<feature type="domain" description="C2H2-type" evidence="11">
    <location>
        <begin position="156"/>
        <end position="183"/>
    </location>
</feature>
<keyword evidence="7" id="KW-0238">DNA-binding</keyword>
<evidence type="ECO:0000256" key="8">
    <source>
        <dbReference type="ARBA" id="ARBA00023163"/>
    </source>
</evidence>
<keyword evidence="8" id="KW-0804">Transcription</keyword>
<keyword evidence="9" id="KW-0539">Nucleus</keyword>
<reference evidence="12" key="2">
    <citation type="submission" date="2025-08" db="UniProtKB">
        <authorList>
            <consortium name="Ensembl"/>
        </authorList>
    </citation>
    <scope>IDENTIFICATION</scope>
</reference>
<evidence type="ECO:0000256" key="9">
    <source>
        <dbReference type="ARBA" id="ARBA00023242"/>
    </source>
</evidence>
<reference evidence="12" key="1">
    <citation type="submission" date="2021-06" db="EMBL/GenBank/DDBJ databases">
        <authorList>
            <consortium name="Wellcome Sanger Institute Data Sharing"/>
        </authorList>
    </citation>
    <scope>NUCLEOTIDE SEQUENCE [LARGE SCALE GENOMIC DNA]</scope>
</reference>
<dbReference type="SMART" id="SM00355">
    <property type="entry name" value="ZnF_C2H2"/>
    <property type="match status" value="4"/>
</dbReference>
<dbReference type="GeneTree" id="ENSGT01150000286918"/>
<comment type="subcellular location">
    <subcellularLocation>
        <location evidence="1">Nucleus</location>
    </subcellularLocation>
</comment>
<evidence type="ECO:0000256" key="10">
    <source>
        <dbReference type="PROSITE-ProRule" id="PRU00042"/>
    </source>
</evidence>
<dbReference type="Proteomes" id="UP000694620">
    <property type="component" value="Chromosome 1"/>
</dbReference>
<evidence type="ECO:0000256" key="6">
    <source>
        <dbReference type="ARBA" id="ARBA00023015"/>
    </source>
</evidence>
<gene>
    <name evidence="12" type="primary">LOC114667058</name>
</gene>
<dbReference type="GO" id="GO:0001228">
    <property type="term" value="F:DNA-binding transcription activator activity, RNA polymerase II-specific"/>
    <property type="evidence" value="ECO:0007669"/>
    <property type="project" value="TreeGrafter"/>
</dbReference>
<dbReference type="GO" id="GO:0005634">
    <property type="term" value="C:nucleus"/>
    <property type="evidence" value="ECO:0007669"/>
    <property type="project" value="UniProtKB-SubCell"/>
</dbReference>
<keyword evidence="4 10" id="KW-0863">Zinc-finger</keyword>
<protein>
    <submittedName>
        <fullName evidence="12">Zinc finger protein 883-like</fullName>
    </submittedName>
</protein>
<keyword evidence="2" id="KW-0479">Metal-binding</keyword>
<proteinExistence type="predicted"/>